<dbReference type="Pfam" id="PF20654">
    <property type="entry name" value="Sec3_C-term"/>
    <property type="match status" value="2"/>
</dbReference>
<evidence type="ECO:0000259" key="7">
    <source>
        <dbReference type="Pfam" id="PF20654"/>
    </source>
</evidence>
<dbReference type="InterPro" id="IPR048628">
    <property type="entry name" value="Sec3_C"/>
</dbReference>
<name>A0A7R8CGT5_LEPSM</name>
<evidence type="ECO:0000259" key="6">
    <source>
        <dbReference type="Pfam" id="PF09763"/>
    </source>
</evidence>
<evidence type="ECO:0000256" key="1">
    <source>
        <dbReference type="ARBA" id="ARBA00006518"/>
    </source>
</evidence>
<gene>
    <name evidence="8" type="ORF">LSAA_3361</name>
</gene>
<keyword evidence="9" id="KW-1185">Reference proteome</keyword>
<protein>
    <submittedName>
        <fullName evidence="8">EXOC1</fullName>
    </submittedName>
</protein>
<evidence type="ECO:0000313" key="9">
    <source>
        <dbReference type="Proteomes" id="UP000675881"/>
    </source>
</evidence>
<feature type="domain" description="Exocyst complex component Sec3 C-terminal" evidence="7">
    <location>
        <begin position="422"/>
        <end position="596"/>
    </location>
</feature>
<dbReference type="GO" id="GO:0006893">
    <property type="term" value="P:Golgi to plasma membrane transport"/>
    <property type="evidence" value="ECO:0007669"/>
    <property type="project" value="TreeGrafter"/>
</dbReference>
<reference evidence="8" key="1">
    <citation type="submission" date="2021-02" db="EMBL/GenBank/DDBJ databases">
        <authorList>
            <person name="Bekaert M."/>
        </authorList>
    </citation>
    <scope>NUCLEOTIDE SEQUENCE</scope>
    <source>
        <strain evidence="8">IoA-00</strain>
    </source>
</reference>
<dbReference type="GO" id="GO:0000145">
    <property type="term" value="C:exocyst"/>
    <property type="evidence" value="ECO:0007669"/>
    <property type="project" value="InterPro"/>
</dbReference>
<organism evidence="8 9">
    <name type="scientific">Lepeophtheirus salmonis</name>
    <name type="common">Salmon louse</name>
    <name type="synonym">Caligus salmonis</name>
    <dbReference type="NCBI Taxonomy" id="72036"/>
    <lineage>
        <taxon>Eukaryota</taxon>
        <taxon>Metazoa</taxon>
        <taxon>Ecdysozoa</taxon>
        <taxon>Arthropoda</taxon>
        <taxon>Crustacea</taxon>
        <taxon>Multicrustacea</taxon>
        <taxon>Hexanauplia</taxon>
        <taxon>Copepoda</taxon>
        <taxon>Siphonostomatoida</taxon>
        <taxon>Caligidae</taxon>
        <taxon>Lepeophtheirus</taxon>
    </lineage>
</organism>
<dbReference type="GO" id="GO:0005546">
    <property type="term" value="F:phosphatidylinositol-4,5-bisphosphate binding"/>
    <property type="evidence" value="ECO:0007669"/>
    <property type="project" value="TreeGrafter"/>
</dbReference>
<evidence type="ECO:0000256" key="4">
    <source>
        <dbReference type="ARBA" id="ARBA00023054"/>
    </source>
</evidence>
<dbReference type="AlphaFoldDB" id="A0A7R8CGT5"/>
<dbReference type="Proteomes" id="UP000675881">
    <property type="component" value="Chromosome 11"/>
</dbReference>
<feature type="region of interest" description="Disordered" evidence="5">
    <location>
        <begin position="112"/>
        <end position="132"/>
    </location>
</feature>
<feature type="domain" description="Exocyst complex component Sec3 coiled-coil" evidence="6">
    <location>
        <begin position="160"/>
        <end position="275"/>
    </location>
</feature>
<feature type="domain" description="Exocyst complex component Sec3 C-terminal" evidence="7">
    <location>
        <begin position="598"/>
        <end position="675"/>
    </location>
</feature>
<keyword evidence="2" id="KW-0813">Transport</keyword>
<dbReference type="PANTHER" id="PTHR16092:SF14">
    <property type="entry name" value="EXOCYST COMPLEX COMPONENT 1 ISOFORM X1"/>
    <property type="match status" value="1"/>
</dbReference>
<comment type="similarity">
    <text evidence="1">Belongs to the SEC3 family.</text>
</comment>
<proteinExistence type="inferred from homology"/>
<dbReference type="GO" id="GO:0005886">
    <property type="term" value="C:plasma membrane"/>
    <property type="evidence" value="ECO:0007669"/>
    <property type="project" value="TreeGrafter"/>
</dbReference>
<evidence type="ECO:0000256" key="2">
    <source>
        <dbReference type="ARBA" id="ARBA00022448"/>
    </source>
</evidence>
<keyword evidence="3" id="KW-0268">Exocytosis</keyword>
<dbReference type="GO" id="GO:0006887">
    <property type="term" value="P:exocytosis"/>
    <property type="evidence" value="ECO:0007669"/>
    <property type="project" value="UniProtKB-KW"/>
</dbReference>
<evidence type="ECO:0000313" key="8">
    <source>
        <dbReference type="EMBL" id="CAF2812986.1"/>
    </source>
</evidence>
<dbReference type="OrthoDB" id="27109at2759"/>
<dbReference type="PANTHER" id="PTHR16092">
    <property type="entry name" value="SEC3/SYNTAXIN-RELATED"/>
    <property type="match status" value="1"/>
</dbReference>
<evidence type="ECO:0000256" key="5">
    <source>
        <dbReference type="SAM" id="MobiDB-lite"/>
    </source>
</evidence>
<dbReference type="InterPro" id="IPR019160">
    <property type="entry name" value="Sec3_CC"/>
</dbReference>
<accession>A0A7R8CGT5</accession>
<keyword evidence="4" id="KW-0175">Coiled coil</keyword>
<dbReference type="EMBL" id="HG994590">
    <property type="protein sequence ID" value="CAF2812986.1"/>
    <property type="molecule type" value="Genomic_DNA"/>
</dbReference>
<evidence type="ECO:0000256" key="3">
    <source>
        <dbReference type="ARBA" id="ARBA00022483"/>
    </source>
</evidence>
<sequence length="698" mass="79638">MAATHHLLTLQKELFDPLKERVLFLVECENAEKKSCSLCCLSDSEEKSRSLNLSLCEVRNTKKKHSWPLTELCVLDAISVESKEFVLGFDKTSFATWGNFAIKNYPHQPVSTKSLKPDGLSKNNGENGDGGEDVYKAMTGKEISDLMSLMSKCEHAVTNADVFIEDLNRELNVLDSANVYSIMANQENMDNLMNLIDVSIKETEYLEAKLNQYDDQLEHIRDSMDKMEGKTSLEEIIEPLDLPYQYQHILTESDFTTPGNIKLCIEAAHALKVALDESSKDPNYYKLKAVTDQSKKMHQTSWFIGLKKWIIKFLSIFKQLTDHLSLSSMRRILKRFLDLARIRISGGRANVSIGSTTDINAALGKDNSKAGGSIKKGLLGTAETDSISSEYSLSERERFDDVLEKQCFRNWKPFVRTNRISGDLLAFISYYERTDNFFTMQALVRMGKHVLSAEDKGSFLAISLGSVLIQVKRNFDKFMNSHLTSIRDSRSPKKSKCGILPFITNFEGFVVTAESVFKTTERRSDLDKWYGTLLNEMMNSIVRLSFEHSKTPSDVVQMENFHRLQALLSSLKIPSLEQLKKDAKSKYNEALTNYVTLKETEIGYQLAYNKQVLRKVIAHYPAKDVKKGLENLYKKVERHLSEESNLLQVVWRAMQNEFITQYKCIEDLITKCYPGSQITLDFNIDDLLNFFSDIARSH</sequence>
<dbReference type="Pfam" id="PF09763">
    <property type="entry name" value="Sec3_CC"/>
    <property type="match status" value="1"/>
</dbReference>